<organism evidence="1 2">
    <name type="scientific">Desulfobotulus pelophilus</name>
    <dbReference type="NCBI Taxonomy" id="2823377"/>
    <lineage>
        <taxon>Bacteria</taxon>
        <taxon>Pseudomonadati</taxon>
        <taxon>Thermodesulfobacteriota</taxon>
        <taxon>Desulfobacteria</taxon>
        <taxon>Desulfobacterales</taxon>
        <taxon>Desulfobacteraceae</taxon>
        <taxon>Desulfobotulus</taxon>
    </lineage>
</organism>
<sequence>MTITRMYQTFLEVVMRILRSTVLTLLLLVLLISESWAGQYPVTPVTNNGEKWRIGYLEGGMYPDYQIIFFRTVKGLMELGWIGPMDLPETYNPNHRQAWQWLAENVRSDYLEFVGDAFYTSEFKADQRVRTKQELIDRLSKQNDLDLILAMGTWAGQDLANDEHSTPTVVASTSDPLGSGIIKSAEDSGFRHLHAKIEPDRYIRQLRLFHDITHFRTMGIVFEDTLEGRTFAAVADAEQVARERGFELKTCHARNSDITLGQAAREALACYENLAPQVEAMYITVHRGESLENLPNLLNPLLKNGVATFAMPGSEFVKNGVLLSIAHADFAYVGRFHAETMARIFNGANPSSLEQRWAAPSKIAINLKTAETIGFDPPFDVLAAADEIYDHKTGVSQR</sequence>
<protein>
    <submittedName>
        <fullName evidence="1">ABC transporter substrate-binding protein</fullName>
    </submittedName>
</protein>
<dbReference type="PANTHER" id="PTHR35271:SF1">
    <property type="entry name" value="ABC TRANSPORTER, SUBSTRATE-BINDING LIPOPROTEIN"/>
    <property type="match status" value="1"/>
</dbReference>
<dbReference type="Pfam" id="PF04392">
    <property type="entry name" value="ABC_sub_bind"/>
    <property type="match status" value="1"/>
</dbReference>
<comment type="caution">
    <text evidence="1">The sequence shown here is derived from an EMBL/GenBank/DDBJ whole genome shotgun (WGS) entry which is preliminary data.</text>
</comment>
<proteinExistence type="predicted"/>
<dbReference type="EMBL" id="JAPFPW010000001">
    <property type="protein sequence ID" value="MCW7752683.1"/>
    <property type="molecule type" value="Genomic_DNA"/>
</dbReference>
<evidence type="ECO:0000313" key="1">
    <source>
        <dbReference type="EMBL" id="MCW7752683.1"/>
    </source>
</evidence>
<dbReference type="Proteomes" id="UP001209681">
    <property type="component" value="Unassembled WGS sequence"/>
</dbReference>
<dbReference type="RefSeq" id="WP_265423546.1">
    <property type="nucleotide sequence ID" value="NZ_JAPFPW010000001.1"/>
</dbReference>
<name>A0ABT3N5E9_9BACT</name>
<evidence type="ECO:0000313" key="2">
    <source>
        <dbReference type="Proteomes" id="UP001209681"/>
    </source>
</evidence>
<gene>
    <name evidence="1" type="ORF">OOT00_01630</name>
</gene>
<keyword evidence="2" id="KW-1185">Reference proteome</keyword>
<dbReference type="Gene3D" id="3.40.50.2300">
    <property type="match status" value="2"/>
</dbReference>
<accession>A0ABT3N5E9</accession>
<reference evidence="1 2" key="1">
    <citation type="submission" date="2022-11" db="EMBL/GenBank/DDBJ databases">
        <title>Desulfobotulus tamanensis H1 sp. nov. - anaerobic, alkaliphilic, sulphate reducing bacterium isolated from terrestrial mud volcano.</title>
        <authorList>
            <person name="Frolova A."/>
            <person name="Merkel A.Y."/>
            <person name="Slobodkin A.I."/>
        </authorList>
    </citation>
    <scope>NUCLEOTIDE SEQUENCE [LARGE SCALE GENOMIC DNA]</scope>
    <source>
        <strain evidence="1 2">H1</strain>
    </source>
</reference>
<dbReference type="InterPro" id="IPR007487">
    <property type="entry name" value="ABC_transpt-TYRBP-like"/>
</dbReference>
<dbReference type="PANTHER" id="PTHR35271">
    <property type="entry name" value="ABC TRANSPORTER, SUBSTRATE-BINDING LIPOPROTEIN-RELATED"/>
    <property type="match status" value="1"/>
</dbReference>